<dbReference type="EMBL" id="GL883112">
    <property type="protein sequence ID" value="EGG05724.1"/>
    <property type="molecule type" value="Genomic_DNA"/>
</dbReference>
<feature type="domain" description="J" evidence="2">
    <location>
        <begin position="342"/>
        <end position="403"/>
    </location>
</feature>
<evidence type="ECO:0000256" key="1">
    <source>
        <dbReference type="SAM" id="MobiDB-lite"/>
    </source>
</evidence>
<dbReference type="InterPro" id="IPR011990">
    <property type="entry name" value="TPR-like_helical_dom_sf"/>
</dbReference>
<dbReference type="OrthoDB" id="2508579at2759"/>
<evidence type="ECO:0000259" key="2">
    <source>
        <dbReference type="PROSITE" id="PS50076"/>
    </source>
</evidence>
<protein>
    <recommendedName>
        <fullName evidence="2">J domain-containing protein</fullName>
    </recommendedName>
</protein>
<dbReference type="Gene3D" id="1.25.40.10">
    <property type="entry name" value="Tetratricopeptide repeat domain"/>
    <property type="match status" value="1"/>
</dbReference>
<name>F4RPG6_MELLP</name>
<gene>
    <name evidence="3" type="ORF">MELLADRAFT_87785</name>
</gene>
<dbReference type="AlphaFoldDB" id="F4RPG6"/>
<dbReference type="Pfam" id="PF00226">
    <property type="entry name" value="DnaJ"/>
    <property type="match status" value="1"/>
</dbReference>
<dbReference type="GeneID" id="18934640"/>
<dbReference type="KEGG" id="mlr:MELLADRAFT_87785"/>
<dbReference type="InParanoid" id="F4RPG6"/>
<dbReference type="HOGENOM" id="CLU_056773_0_0_1"/>
<dbReference type="InterPro" id="IPR001623">
    <property type="entry name" value="DnaJ_domain"/>
</dbReference>
<dbReference type="SUPFAM" id="SSF46565">
    <property type="entry name" value="Chaperone J-domain"/>
    <property type="match status" value="1"/>
</dbReference>
<proteinExistence type="predicted"/>
<dbReference type="SUPFAM" id="SSF48452">
    <property type="entry name" value="TPR-like"/>
    <property type="match status" value="1"/>
</dbReference>
<dbReference type="Proteomes" id="UP000001072">
    <property type="component" value="Unassembled WGS sequence"/>
</dbReference>
<dbReference type="Gene3D" id="1.10.287.110">
    <property type="entry name" value="DnaJ domain"/>
    <property type="match status" value="1"/>
</dbReference>
<dbReference type="InterPro" id="IPR036869">
    <property type="entry name" value="J_dom_sf"/>
</dbReference>
<dbReference type="RefSeq" id="XP_007411213.1">
    <property type="nucleotide sequence ID" value="XM_007411151.1"/>
</dbReference>
<keyword evidence="4" id="KW-1185">Reference proteome</keyword>
<dbReference type="VEuPathDB" id="FungiDB:MELLADRAFT_87785"/>
<evidence type="ECO:0000313" key="3">
    <source>
        <dbReference type="EMBL" id="EGG05724.1"/>
    </source>
</evidence>
<sequence length="405" mass="46255">MSVSSGGGTSYNHVLRIESSEAPASSRHKRSYGGVLEAESSDASAQDFHSIKCRKVGSMSHRTPPDSRLDDQQFINHLMNNAAFADSTGRYTDAVAIYLQLLDLYTANMLKCERKNGVTNRGPHSGWILSCFNLTRCYLKLNHPQAASDILQQAWNPDSSLAIPATHPKYLELSHLYFEIEDRLQNSSNTKKYMTEKNNALHLHQEFTPESCQDEFTINDILDLVYMYGQDFLSREQSQDAILLLEGEISRITAENKLYESKLKERIVKIHLLLAEVYLHVGQPLQGEEILKRVWDAESRFYINHLDKNYLWMAQLYRQTSNKEQCDTTSCRHRAQKGREPTLYKRLALTPMAIPAKIKSHWKSCMLYFHPDKGGHTGVAQQITAAATVLLDPESRRRYDLKINA</sequence>
<accession>F4RPG6</accession>
<organism evidence="4">
    <name type="scientific">Melampsora larici-populina (strain 98AG31 / pathotype 3-4-7)</name>
    <name type="common">Poplar leaf rust fungus</name>
    <dbReference type="NCBI Taxonomy" id="747676"/>
    <lineage>
        <taxon>Eukaryota</taxon>
        <taxon>Fungi</taxon>
        <taxon>Dikarya</taxon>
        <taxon>Basidiomycota</taxon>
        <taxon>Pucciniomycotina</taxon>
        <taxon>Pucciniomycetes</taxon>
        <taxon>Pucciniales</taxon>
        <taxon>Melampsoraceae</taxon>
        <taxon>Melampsora</taxon>
    </lineage>
</organism>
<feature type="region of interest" description="Disordered" evidence="1">
    <location>
        <begin position="16"/>
        <end position="35"/>
    </location>
</feature>
<reference evidence="4" key="1">
    <citation type="journal article" date="2011" name="Proc. Natl. Acad. Sci. U.S.A.">
        <title>Obligate biotrophy features unraveled by the genomic analysis of rust fungi.</title>
        <authorList>
            <person name="Duplessis S."/>
            <person name="Cuomo C.A."/>
            <person name="Lin Y.-C."/>
            <person name="Aerts A."/>
            <person name="Tisserant E."/>
            <person name="Veneault-Fourrey C."/>
            <person name="Joly D.L."/>
            <person name="Hacquard S."/>
            <person name="Amselem J."/>
            <person name="Cantarel B.L."/>
            <person name="Chiu R."/>
            <person name="Coutinho P.M."/>
            <person name="Feau N."/>
            <person name="Field M."/>
            <person name="Frey P."/>
            <person name="Gelhaye E."/>
            <person name="Goldberg J."/>
            <person name="Grabherr M.G."/>
            <person name="Kodira C.D."/>
            <person name="Kohler A."/>
            <person name="Kuees U."/>
            <person name="Lindquist E.A."/>
            <person name="Lucas S.M."/>
            <person name="Mago R."/>
            <person name="Mauceli E."/>
            <person name="Morin E."/>
            <person name="Murat C."/>
            <person name="Pangilinan J.L."/>
            <person name="Park R."/>
            <person name="Pearson M."/>
            <person name="Quesneville H."/>
            <person name="Rouhier N."/>
            <person name="Sakthikumar S."/>
            <person name="Salamov A.A."/>
            <person name="Schmutz J."/>
            <person name="Selles B."/>
            <person name="Shapiro H."/>
            <person name="Tanguay P."/>
            <person name="Tuskan G.A."/>
            <person name="Henrissat B."/>
            <person name="Van de Peer Y."/>
            <person name="Rouze P."/>
            <person name="Ellis J.G."/>
            <person name="Dodds P.N."/>
            <person name="Schein J.E."/>
            <person name="Zhong S."/>
            <person name="Hamelin R.C."/>
            <person name="Grigoriev I.V."/>
            <person name="Szabo L.J."/>
            <person name="Martin F."/>
        </authorList>
    </citation>
    <scope>NUCLEOTIDE SEQUENCE [LARGE SCALE GENOMIC DNA]</scope>
    <source>
        <strain evidence="4">98AG31 / pathotype 3-4-7</strain>
    </source>
</reference>
<dbReference type="PROSITE" id="PS50076">
    <property type="entry name" value="DNAJ_2"/>
    <property type="match status" value="1"/>
</dbReference>
<evidence type="ECO:0000313" key="4">
    <source>
        <dbReference type="Proteomes" id="UP000001072"/>
    </source>
</evidence>